<keyword evidence="4" id="KW-1185">Reference proteome</keyword>
<evidence type="ECO:0000313" key="3">
    <source>
        <dbReference type="EMBL" id="KAJ7681401.1"/>
    </source>
</evidence>
<gene>
    <name evidence="3" type="ORF">B0H17DRAFT_1138437</name>
</gene>
<dbReference type="Proteomes" id="UP001221757">
    <property type="component" value="Unassembled WGS sequence"/>
</dbReference>
<dbReference type="EMBL" id="JARKIE010000118">
    <property type="protein sequence ID" value="KAJ7681401.1"/>
    <property type="molecule type" value="Genomic_DNA"/>
</dbReference>
<keyword evidence="2" id="KW-0812">Transmembrane</keyword>
<keyword evidence="2" id="KW-1133">Transmembrane helix</keyword>
<feature type="transmembrane region" description="Helical" evidence="2">
    <location>
        <begin position="34"/>
        <end position="54"/>
    </location>
</feature>
<proteinExistence type="predicted"/>
<dbReference type="AlphaFoldDB" id="A0AAD7GEE0"/>
<evidence type="ECO:0000313" key="4">
    <source>
        <dbReference type="Proteomes" id="UP001221757"/>
    </source>
</evidence>
<reference evidence="3" key="1">
    <citation type="submission" date="2023-03" db="EMBL/GenBank/DDBJ databases">
        <title>Massive genome expansion in bonnet fungi (Mycena s.s.) driven by repeated elements and novel gene families across ecological guilds.</title>
        <authorList>
            <consortium name="Lawrence Berkeley National Laboratory"/>
            <person name="Harder C.B."/>
            <person name="Miyauchi S."/>
            <person name="Viragh M."/>
            <person name="Kuo A."/>
            <person name="Thoen E."/>
            <person name="Andreopoulos B."/>
            <person name="Lu D."/>
            <person name="Skrede I."/>
            <person name="Drula E."/>
            <person name="Henrissat B."/>
            <person name="Morin E."/>
            <person name="Kohler A."/>
            <person name="Barry K."/>
            <person name="LaButti K."/>
            <person name="Morin E."/>
            <person name="Salamov A."/>
            <person name="Lipzen A."/>
            <person name="Mereny Z."/>
            <person name="Hegedus B."/>
            <person name="Baldrian P."/>
            <person name="Stursova M."/>
            <person name="Weitz H."/>
            <person name="Taylor A."/>
            <person name="Grigoriev I.V."/>
            <person name="Nagy L.G."/>
            <person name="Martin F."/>
            <person name="Kauserud H."/>
        </authorList>
    </citation>
    <scope>NUCLEOTIDE SEQUENCE</scope>
    <source>
        <strain evidence="3">CBHHK067</strain>
    </source>
</reference>
<accession>A0AAD7GEE0</accession>
<evidence type="ECO:0000256" key="1">
    <source>
        <dbReference type="SAM" id="MobiDB-lite"/>
    </source>
</evidence>
<name>A0AAD7GEE0_MYCRO</name>
<comment type="caution">
    <text evidence="3">The sequence shown here is derived from an EMBL/GenBank/DDBJ whole genome shotgun (WGS) entry which is preliminary data.</text>
</comment>
<sequence length="169" mass="18026">MPGPWRVVQRRREEGGADDIDWEKRGQEARARRLRSGVVLPVEIVGVVVMYTFVGACRYMPAGVGVVRRAAACNATAVAEEEVDGGQGGGGRVVRCGLERGDAAPLGGVGAYANGDMRDESILDAQWYALVFDIGSREGCCASTDPRRTRPPPVIRGRGRAARSAAARD</sequence>
<evidence type="ECO:0000256" key="2">
    <source>
        <dbReference type="SAM" id="Phobius"/>
    </source>
</evidence>
<protein>
    <submittedName>
        <fullName evidence="3">Uncharacterized protein</fullName>
    </submittedName>
</protein>
<organism evidence="3 4">
    <name type="scientific">Mycena rosella</name>
    <name type="common">Pink bonnet</name>
    <name type="synonym">Agaricus rosellus</name>
    <dbReference type="NCBI Taxonomy" id="1033263"/>
    <lineage>
        <taxon>Eukaryota</taxon>
        <taxon>Fungi</taxon>
        <taxon>Dikarya</taxon>
        <taxon>Basidiomycota</taxon>
        <taxon>Agaricomycotina</taxon>
        <taxon>Agaricomycetes</taxon>
        <taxon>Agaricomycetidae</taxon>
        <taxon>Agaricales</taxon>
        <taxon>Marasmiineae</taxon>
        <taxon>Mycenaceae</taxon>
        <taxon>Mycena</taxon>
    </lineage>
</organism>
<feature type="region of interest" description="Disordered" evidence="1">
    <location>
        <begin position="142"/>
        <end position="169"/>
    </location>
</feature>
<keyword evidence="2" id="KW-0472">Membrane</keyword>